<dbReference type="Gene3D" id="3.30.559.30">
    <property type="entry name" value="Nonribosomal peptide synthetase, condensation domain"/>
    <property type="match status" value="1"/>
</dbReference>
<dbReference type="GO" id="GO:0031177">
    <property type="term" value="F:phosphopantetheine binding"/>
    <property type="evidence" value="ECO:0007669"/>
    <property type="project" value="TreeGrafter"/>
</dbReference>
<evidence type="ECO:0000256" key="1">
    <source>
        <dbReference type="SAM" id="MobiDB-lite"/>
    </source>
</evidence>
<dbReference type="eggNOG" id="COG1020">
    <property type="taxonomic scope" value="Bacteria"/>
</dbReference>
<protein>
    <submittedName>
        <fullName evidence="3">Condensation domain protein</fullName>
    </submittedName>
</protein>
<dbReference type="Pfam" id="PF00668">
    <property type="entry name" value="Condensation"/>
    <property type="match status" value="1"/>
</dbReference>
<dbReference type="EMBL" id="CP001958">
    <property type="protein sequence ID" value="ADG97044.1"/>
    <property type="molecule type" value="Genomic_DNA"/>
</dbReference>
<dbReference type="GO" id="GO:0044550">
    <property type="term" value="P:secondary metabolite biosynthetic process"/>
    <property type="evidence" value="ECO:0007669"/>
    <property type="project" value="TreeGrafter"/>
</dbReference>
<dbReference type="SUPFAM" id="SSF52777">
    <property type="entry name" value="CoA-dependent acyltransferases"/>
    <property type="match status" value="2"/>
</dbReference>
<keyword evidence="4" id="KW-1185">Reference proteome</keyword>
<dbReference type="HOGENOM" id="CLU_034647_0_0_11"/>
<dbReference type="PANTHER" id="PTHR45527:SF1">
    <property type="entry name" value="FATTY ACID SYNTHASE"/>
    <property type="match status" value="1"/>
</dbReference>
<sequence length="514" mass="56738">MNQPAKGVHDGADTAVSRARPTEQHGIQTPVNLWQPPAGKIWEWRVSAPAASSGPGAPVSAVPASYIQERHIRRAAANAQLPTPPPAVWEAVSVDFEAPLDREALGEVWQQFLKRHDSLRSWFEVQEVAAIGNAGQAISKVVRHEVDPATLTWELVEGPTFETSAQVRDHLVSRFDANTSPLRWPALVFAAVEHAGGFHAVYAEDHSFCDGYSNLIAIVEIKSLYASIAEDEPLMLPDPGSQLEAAREERERLASLTIESPETQRWIEYYHTLGGQLQKFPLPLGGEADQPGGKVLAFELLTEAEAEVLHQYCKQRGGSFTAGLYAAFAATNYELGGIDQFNMLRAVATRDDERYTYTHGWFINTIPVVFDLRGADDFADLVPRAREAMTATKDLTSVPIQRVIDLVAEATGAADSTGIPFQPPPMISFIDVRLFPKWLATKETSYHKIVQPVPPTTTVFNWLNRYHDVLELIVYFPGNPIAEASIRKYVEHLRGVFLDVVRTGGHAIAQLSHA</sequence>
<dbReference type="STRING" id="640132.Srot_0562"/>
<organism evidence="3 4">
    <name type="scientific">Segniliparus rotundus (strain ATCC BAA-972 / CDC 1076 / CIP 108378 / DSM 44985 / JCM 13578)</name>
    <dbReference type="NCBI Taxonomy" id="640132"/>
    <lineage>
        <taxon>Bacteria</taxon>
        <taxon>Bacillati</taxon>
        <taxon>Actinomycetota</taxon>
        <taxon>Actinomycetes</taxon>
        <taxon>Mycobacteriales</taxon>
        <taxon>Segniliparaceae</taxon>
        <taxon>Segniliparus</taxon>
    </lineage>
</organism>
<dbReference type="PANTHER" id="PTHR45527">
    <property type="entry name" value="NONRIBOSOMAL PEPTIDE SYNTHETASE"/>
    <property type="match status" value="1"/>
</dbReference>
<name>D6ZCK2_SEGRD</name>
<evidence type="ECO:0000313" key="4">
    <source>
        <dbReference type="Proteomes" id="UP000002247"/>
    </source>
</evidence>
<dbReference type="GO" id="GO:0003824">
    <property type="term" value="F:catalytic activity"/>
    <property type="evidence" value="ECO:0007669"/>
    <property type="project" value="InterPro"/>
</dbReference>
<evidence type="ECO:0000313" key="3">
    <source>
        <dbReference type="EMBL" id="ADG97044.1"/>
    </source>
</evidence>
<dbReference type="Gene3D" id="3.30.559.10">
    <property type="entry name" value="Chloramphenicol acetyltransferase-like domain"/>
    <property type="match status" value="1"/>
</dbReference>
<reference evidence="3 4" key="1">
    <citation type="journal article" date="2010" name="Stand. Genomic Sci.">
        <title>Complete genome sequence of Segniliparus rotundus type strain (CDC 1076).</title>
        <authorList>
            <person name="Sikorski J."/>
            <person name="Lapidus A."/>
            <person name="Copeland A."/>
            <person name="Misra M."/>
            <person name="Glavina Del Rio T."/>
            <person name="Nolan M."/>
            <person name="Lucas S."/>
            <person name="Chen F."/>
            <person name="Tice H."/>
            <person name="Cheng J.F."/>
            <person name="Jando M."/>
            <person name="Schneider S."/>
            <person name="Bruce D."/>
            <person name="Goodwin L."/>
            <person name="Pitluck S."/>
            <person name="Liolios K."/>
            <person name="Mikhailova N."/>
            <person name="Pati A."/>
            <person name="Ivanova N."/>
            <person name="Mavromatis K."/>
            <person name="Chen A."/>
            <person name="Palaniappan K."/>
            <person name="Chertkov O."/>
            <person name="Land M."/>
            <person name="Hauser L."/>
            <person name="Chang Y.J."/>
            <person name="Jeffries C.D."/>
            <person name="Brettin T."/>
            <person name="Detter J.C."/>
            <person name="Han C."/>
            <person name="Rohde M."/>
            <person name="Goker M."/>
            <person name="Bristow J."/>
            <person name="Eisen J.A."/>
            <person name="Markowitz V."/>
            <person name="Hugenholtz P."/>
            <person name="Kyrpides N.C."/>
            <person name="Klenk H.P."/>
        </authorList>
    </citation>
    <scope>NUCLEOTIDE SEQUENCE [LARGE SCALE GENOMIC DNA]</scope>
    <source>
        <strain evidence="4">ATCC BAA-972 / CDC 1076 / CIP 108378 / DSM 44985 / JCM 13578</strain>
    </source>
</reference>
<dbReference type="GO" id="GO:0008610">
    <property type="term" value="P:lipid biosynthetic process"/>
    <property type="evidence" value="ECO:0007669"/>
    <property type="project" value="UniProtKB-ARBA"/>
</dbReference>
<dbReference type="GO" id="GO:0043041">
    <property type="term" value="P:amino acid activation for nonribosomal peptide biosynthetic process"/>
    <property type="evidence" value="ECO:0007669"/>
    <property type="project" value="TreeGrafter"/>
</dbReference>
<dbReference type="OrthoDB" id="9123229at2"/>
<dbReference type="InterPro" id="IPR001242">
    <property type="entry name" value="Condensation_dom"/>
</dbReference>
<accession>D6ZCK2</accession>
<dbReference type="InterPro" id="IPR023213">
    <property type="entry name" value="CAT-like_dom_sf"/>
</dbReference>
<dbReference type="KEGG" id="srt:Srot_0562"/>
<evidence type="ECO:0000259" key="2">
    <source>
        <dbReference type="Pfam" id="PF00668"/>
    </source>
</evidence>
<feature type="domain" description="Condensation" evidence="2">
    <location>
        <begin position="80"/>
        <end position="410"/>
    </location>
</feature>
<dbReference type="GO" id="GO:0005737">
    <property type="term" value="C:cytoplasm"/>
    <property type="evidence" value="ECO:0007669"/>
    <property type="project" value="TreeGrafter"/>
</dbReference>
<gene>
    <name evidence="3" type="ordered locus">Srot_0562</name>
</gene>
<proteinExistence type="predicted"/>
<feature type="region of interest" description="Disordered" evidence="1">
    <location>
        <begin position="1"/>
        <end position="32"/>
    </location>
</feature>
<dbReference type="AlphaFoldDB" id="D6ZCK2"/>
<dbReference type="Proteomes" id="UP000002247">
    <property type="component" value="Chromosome"/>
</dbReference>
<dbReference type="RefSeq" id="WP_013137500.1">
    <property type="nucleotide sequence ID" value="NC_014168.1"/>
</dbReference>